<protein>
    <submittedName>
        <fullName evidence="1">Uncharacterized protein</fullName>
    </submittedName>
</protein>
<reference evidence="1 2" key="1">
    <citation type="journal article" date="2023" name="Plants (Basel)">
        <title>Bridging the Gap: Combining Genomics and Transcriptomics Approaches to Understand Stylosanthes scabra, an Orphan Legume from the Brazilian Caatinga.</title>
        <authorList>
            <person name="Ferreira-Neto J.R.C."/>
            <person name="da Silva M.D."/>
            <person name="Binneck E."/>
            <person name="de Melo N.F."/>
            <person name="da Silva R.H."/>
            <person name="de Melo A.L.T.M."/>
            <person name="Pandolfi V."/>
            <person name="Bustamante F.O."/>
            <person name="Brasileiro-Vidal A.C."/>
            <person name="Benko-Iseppon A.M."/>
        </authorList>
    </citation>
    <scope>NUCLEOTIDE SEQUENCE [LARGE SCALE GENOMIC DNA]</scope>
    <source>
        <tissue evidence="1">Leaves</tissue>
    </source>
</reference>
<accession>A0ABU6ZIT2</accession>
<evidence type="ECO:0000313" key="2">
    <source>
        <dbReference type="Proteomes" id="UP001341840"/>
    </source>
</evidence>
<dbReference type="Proteomes" id="UP001341840">
    <property type="component" value="Unassembled WGS sequence"/>
</dbReference>
<gene>
    <name evidence="1" type="ORF">PIB30_059011</name>
</gene>
<name>A0ABU6ZIT2_9FABA</name>
<evidence type="ECO:0000313" key="1">
    <source>
        <dbReference type="EMBL" id="MED6221877.1"/>
    </source>
</evidence>
<dbReference type="EMBL" id="JASCZI010272363">
    <property type="protein sequence ID" value="MED6221877.1"/>
    <property type="molecule type" value="Genomic_DNA"/>
</dbReference>
<organism evidence="1 2">
    <name type="scientific">Stylosanthes scabra</name>
    <dbReference type="NCBI Taxonomy" id="79078"/>
    <lineage>
        <taxon>Eukaryota</taxon>
        <taxon>Viridiplantae</taxon>
        <taxon>Streptophyta</taxon>
        <taxon>Embryophyta</taxon>
        <taxon>Tracheophyta</taxon>
        <taxon>Spermatophyta</taxon>
        <taxon>Magnoliopsida</taxon>
        <taxon>eudicotyledons</taxon>
        <taxon>Gunneridae</taxon>
        <taxon>Pentapetalae</taxon>
        <taxon>rosids</taxon>
        <taxon>fabids</taxon>
        <taxon>Fabales</taxon>
        <taxon>Fabaceae</taxon>
        <taxon>Papilionoideae</taxon>
        <taxon>50 kb inversion clade</taxon>
        <taxon>dalbergioids sensu lato</taxon>
        <taxon>Dalbergieae</taxon>
        <taxon>Pterocarpus clade</taxon>
        <taxon>Stylosanthes</taxon>
    </lineage>
</organism>
<sequence>MVFSLDTILSFHGSLPDSIREQNGSVLEYYDKFMAYVQSIQVSDPELLVSCFIYGLQIQIHGEVLRKKPKTMIQAWFSARLCELNLEEDKQLDPEIQATSDQEITTNSTQFHQIQEITEHKITTYSDIEAFLDSEFQLFNNLSTNTKNETPDLVPTFLDGGTSSLDGNNGGTRSPICTIGADIKTLASNNAEDGAVAKGKVMDANAEPVLHFAKEETGNQPTPKPPDLPSHAGVLDGAEDNADLNCSSGVGVVDDEAESNVEVSASANEKWRTIVAGVDATMRGGGLQSQGLYRISLIVAKPPLLLAAVLPWDRAEAARTTKATVEAVRSSTVVADARGELVLVSLLEVVCDGEKLTLNLELDHYRLLQAQRKFQQYGMEAKPDYIDSKPDSPCIPTAHIPIINTCPHHSYAN</sequence>
<comment type="caution">
    <text evidence="1">The sequence shown here is derived from an EMBL/GenBank/DDBJ whole genome shotgun (WGS) entry which is preliminary data.</text>
</comment>
<proteinExistence type="predicted"/>
<keyword evidence="2" id="KW-1185">Reference proteome</keyword>